<dbReference type="KEGG" id="ome:OLMES_2169"/>
<dbReference type="Pfam" id="PF21810">
    <property type="entry name" value="DUF6880"/>
    <property type="match status" value="1"/>
</dbReference>
<name>A0A1Y0I7R3_9GAMM</name>
<evidence type="ECO:0000313" key="1">
    <source>
        <dbReference type="EMBL" id="ARU56239.1"/>
    </source>
</evidence>
<proteinExistence type="predicted"/>
<protein>
    <submittedName>
        <fullName evidence="1">Uncharacterized protein</fullName>
    </submittedName>
</protein>
<gene>
    <name evidence="1" type="ORF">OLMES_2169</name>
</gene>
<accession>A0A1Y0I7R3</accession>
<organism evidence="1 2">
    <name type="scientific">Oleiphilus messinensis</name>
    <dbReference type="NCBI Taxonomy" id="141451"/>
    <lineage>
        <taxon>Bacteria</taxon>
        <taxon>Pseudomonadati</taxon>
        <taxon>Pseudomonadota</taxon>
        <taxon>Gammaproteobacteria</taxon>
        <taxon>Oceanospirillales</taxon>
        <taxon>Oleiphilaceae</taxon>
        <taxon>Oleiphilus</taxon>
    </lineage>
</organism>
<dbReference type="EMBL" id="CP021425">
    <property type="protein sequence ID" value="ARU56239.1"/>
    <property type="molecule type" value="Genomic_DNA"/>
</dbReference>
<dbReference type="AlphaFoldDB" id="A0A1Y0I7R3"/>
<reference evidence="1 2" key="1">
    <citation type="submission" date="2017-05" db="EMBL/GenBank/DDBJ databases">
        <title>Genomic insights into alkan degradation activity of Oleiphilus messinensis.</title>
        <authorList>
            <person name="Kozyavkin S.A."/>
            <person name="Slesarev A.I."/>
            <person name="Golyshin P.N."/>
            <person name="Korzhenkov A."/>
            <person name="Golyshina O.N."/>
            <person name="Toshchakov S.V."/>
        </authorList>
    </citation>
    <scope>NUCLEOTIDE SEQUENCE [LARGE SCALE GENOMIC DNA]</scope>
    <source>
        <strain evidence="1 2">ME102</strain>
    </source>
</reference>
<keyword evidence="2" id="KW-1185">Reference proteome</keyword>
<sequence>MTRLNAIDQIELLLALQQYEQAIDVAIDQFEDLKGCYYNHLLRVLEQSPETCGLLKVVIYRCLLLDVLDRAYTKAYTYGARYLKALSVLDAEINDYQKLDTHSEFEVYLNERHGRKRSFWALL</sequence>
<dbReference type="Proteomes" id="UP000196027">
    <property type="component" value="Chromosome"/>
</dbReference>
<evidence type="ECO:0000313" key="2">
    <source>
        <dbReference type="Proteomes" id="UP000196027"/>
    </source>
</evidence>
<dbReference type="InterPro" id="IPR049245">
    <property type="entry name" value="DUF6880"/>
</dbReference>